<protein>
    <submittedName>
        <fullName evidence="3">tRNA 2-selenouridine synthase</fullName>
        <ecNumber evidence="3">2.9.1.-</ecNumber>
    </submittedName>
</protein>
<dbReference type="KEGG" id="lvs:LOKVESSMR4R_02341"/>
<dbReference type="PANTHER" id="PTHR30401:SF0">
    <property type="entry name" value="TRNA 2-SELENOURIDINE SYNTHASE"/>
    <property type="match status" value="1"/>
</dbReference>
<dbReference type="Gene3D" id="3.40.250.10">
    <property type="entry name" value="Rhodanese-like domain"/>
    <property type="match status" value="1"/>
</dbReference>
<dbReference type="GO" id="GO:0043828">
    <property type="term" value="F:tRNA 2-selenouridine synthase activity"/>
    <property type="evidence" value="ECO:0007669"/>
    <property type="project" value="InterPro"/>
</dbReference>
<feature type="domain" description="Rhodanese" evidence="2">
    <location>
        <begin position="13"/>
        <end position="135"/>
    </location>
</feature>
<dbReference type="GO" id="GO:0004792">
    <property type="term" value="F:thiosulfate-cyanide sulfurtransferase activity"/>
    <property type="evidence" value="ECO:0007669"/>
    <property type="project" value="InterPro"/>
</dbReference>
<dbReference type="SMART" id="SM00450">
    <property type="entry name" value="RHOD"/>
    <property type="match status" value="1"/>
</dbReference>
<dbReference type="NCBIfam" id="NF008752">
    <property type="entry name" value="PRK11784.1-4"/>
    <property type="match status" value="1"/>
</dbReference>
<dbReference type="Pfam" id="PF00581">
    <property type="entry name" value="Rhodanese"/>
    <property type="match status" value="1"/>
</dbReference>
<evidence type="ECO:0000259" key="2">
    <source>
        <dbReference type="PROSITE" id="PS50206"/>
    </source>
</evidence>
<dbReference type="PROSITE" id="PS50206">
    <property type="entry name" value="RHODANESE_3"/>
    <property type="match status" value="1"/>
</dbReference>
<dbReference type="InterPro" id="IPR036873">
    <property type="entry name" value="Rhodanese-like_dom_sf"/>
</dbReference>
<gene>
    <name evidence="3" type="primary">selU</name>
    <name evidence="3" type="ORF">LOKVESSMR4R_02341</name>
</gene>
<dbReference type="InterPro" id="IPR001307">
    <property type="entry name" value="Thiosulphate_STrfase_CS"/>
</dbReference>
<keyword evidence="1" id="KW-0711">Selenium</keyword>
<dbReference type="EMBL" id="CP021431">
    <property type="protein sequence ID" value="ARU01646.1"/>
    <property type="molecule type" value="Genomic_DNA"/>
</dbReference>
<evidence type="ECO:0000313" key="3">
    <source>
        <dbReference type="EMBL" id="ARU01646.1"/>
    </source>
</evidence>
<keyword evidence="4" id="KW-1185">Reference proteome</keyword>
<dbReference type="GO" id="GO:0002098">
    <property type="term" value="P:tRNA wobble uridine modification"/>
    <property type="evidence" value="ECO:0007669"/>
    <property type="project" value="InterPro"/>
</dbReference>
<dbReference type="Proteomes" id="UP000195273">
    <property type="component" value="Chromosome"/>
</dbReference>
<dbReference type="NCBIfam" id="TIGR03167">
    <property type="entry name" value="tRNA_sel_U_synt"/>
    <property type="match status" value="1"/>
</dbReference>
<evidence type="ECO:0000256" key="1">
    <source>
        <dbReference type="ARBA" id="ARBA00023266"/>
    </source>
</evidence>
<evidence type="ECO:0000313" key="4">
    <source>
        <dbReference type="Proteomes" id="UP000195273"/>
    </source>
</evidence>
<name>A0A1Y0EDE2_9RHOB</name>
<dbReference type="EC" id="2.9.1.-" evidence="3"/>
<dbReference type="AlphaFoldDB" id="A0A1Y0EDE2"/>
<dbReference type="STRING" id="1122181.GCA_000382265_01417"/>
<dbReference type="InterPro" id="IPR017582">
    <property type="entry name" value="SelU"/>
</dbReference>
<dbReference type="InterPro" id="IPR001763">
    <property type="entry name" value="Rhodanese-like_dom"/>
</dbReference>
<proteinExistence type="predicted"/>
<dbReference type="RefSeq" id="WP_087208567.1">
    <property type="nucleotide sequence ID" value="NZ_CP021431.1"/>
</dbReference>
<organism evidence="3 4">
    <name type="scientific">Yoonia vestfoldensis</name>
    <dbReference type="NCBI Taxonomy" id="245188"/>
    <lineage>
        <taxon>Bacteria</taxon>
        <taxon>Pseudomonadati</taxon>
        <taxon>Pseudomonadota</taxon>
        <taxon>Alphaproteobacteria</taxon>
        <taxon>Rhodobacterales</taxon>
        <taxon>Paracoccaceae</taxon>
        <taxon>Yoonia</taxon>
    </lineage>
</organism>
<dbReference type="Pfam" id="PF26341">
    <property type="entry name" value="AAA_SelU"/>
    <property type="match status" value="1"/>
</dbReference>
<dbReference type="PANTHER" id="PTHR30401">
    <property type="entry name" value="TRNA 2-SELENOURIDINE SYNTHASE"/>
    <property type="match status" value="1"/>
</dbReference>
<keyword evidence="3" id="KW-0808">Transferase</keyword>
<dbReference type="NCBIfam" id="NF008750">
    <property type="entry name" value="PRK11784.1-2"/>
    <property type="match status" value="1"/>
</dbReference>
<reference evidence="3 4" key="1">
    <citation type="submission" date="2017-05" db="EMBL/GenBank/DDBJ databases">
        <title>Genome Sequence of Loktanella vestfoldensis Strain SMR4r Isolated from a Culture of the Diatom Skeletonema marinoi.</title>
        <authorList>
            <person name="Topel M."/>
            <person name="Pinder M.I.M."/>
            <person name="Johansson O.N."/>
            <person name="Kourtchenko O."/>
            <person name="Godhe A."/>
            <person name="Clarke A.K."/>
        </authorList>
    </citation>
    <scope>NUCLEOTIDE SEQUENCE [LARGE SCALE GENOMIC DNA]</scope>
    <source>
        <strain evidence="3 4">SMR4r</strain>
    </source>
</reference>
<accession>A0A1Y0EDE2</accession>
<dbReference type="OrthoDB" id="9808735at2"/>
<dbReference type="PROSITE" id="PS00380">
    <property type="entry name" value="RHODANESE_1"/>
    <property type="match status" value="1"/>
</dbReference>
<sequence length="350" mass="37937">MPIAFATLDDLLNHGFDTVIDVRSPAEFALDHIPGAINLPALSNAERAQIGTIYKQVSPFEARKLGASLVARNVADHIAQAMADKDGSWRPLVYCWRGGQRSGSFAAILSQIGWRTDTVQGGYQTFRRLVQQAVYDRPLPQRIILLDGNTGTAKTALLARLAAKGVQVIDLEALANHRGSLLGGTAQGQPSQRAFETRIALALHRLDPARPVLIEAESSKIGRLIIPPMLWSAMSAAGRITVHAPLAARARYLAQAYADIAADPQEMARRLTPLRYIRGHDVVDHWLALLHAGDLTGFAHALMDQHYDPAYAKSRKAVAHDILADLQSDTLDDAGQDRLVAAILPLLSAG</sequence>
<dbReference type="InterPro" id="IPR058840">
    <property type="entry name" value="AAA_SelU"/>
</dbReference>
<dbReference type="SUPFAM" id="SSF52821">
    <property type="entry name" value="Rhodanese/Cell cycle control phosphatase"/>
    <property type="match status" value="1"/>
</dbReference>